<gene>
    <name evidence="1" type="ORF">FNU76_17260</name>
</gene>
<evidence type="ECO:0000313" key="1">
    <source>
        <dbReference type="EMBL" id="QDQ27950.1"/>
    </source>
</evidence>
<evidence type="ECO:0000313" key="2">
    <source>
        <dbReference type="Proteomes" id="UP000317550"/>
    </source>
</evidence>
<dbReference type="RefSeq" id="WP_144279337.1">
    <property type="nucleotide sequence ID" value="NZ_CP041730.1"/>
</dbReference>
<dbReference type="OrthoDB" id="9449475at2"/>
<dbReference type="AlphaFoldDB" id="A0A516SIH2"/>
<dbReference type="EMBL" id="CP041730">
    <property type="protein sequence ID" value="QDQ27950.1"/>
    <property type="molecule type" value="Genomic_DNA"/>
</dbReference>
<proteinExistence type="predicted"/>
<dbReference type="KEGG" id="cari:FNU76_17260"/>
<organism evidence="1 2">
    <name type="scientific">Chitinimonas arctica</name>
    <dbReference type="NCBI Taxonomy" id="2594795"/>
    <lineage>
        <taxon>Bacteria</taxon>
        <taxon>Pseudomonadati</taxon>
        <taxon>Pseudomonadota</taxon>
        <taxon>Betaproteobacteria</taxon>
        <taxon>Neisseriales</taxon>
        <taxon>Chitinibacteraceae</taxon>
        <taxon>Chitinimonas</taxon>
    </lineage>
</organism>
<sequence>MVAVAVDSDPLENEKFRKVNDKCGSYTNMLTGEKVKYLGFALAFDPAVIEFADDETVRQLWCAALLERLDNPSIRIPKAFDYERFASDMRIALEIYSKASFA</sequence>
<keyword evidence="2" id="KW-1185">Reference proteome</keyword>
<reference evidence="2" key="1">
    <citation type="submission" date="2019-07" db="EMBL/GenBank/DDBJ databases">
        <title>Chitinimonas sp. nov., isolated from Ny-Alesund, arctica soil.</title>
        <authorList>
            <person name="Xu Q."/>
            <person name="Peng F."/>
        </authorList>
    </citation>
    <scope>NUCLEOTIDE SEQUENCE [LARGE SCALE GENOMIC DNA]</scope>
    <source>
        <strain evidence="2">R3-44</strain>
    </source>
</reference>
<protein>
    <submittedName>
        <fullName evidence="1">Uncharacterized protein</fullName>
    </submittedName>
</protein>
<name>A0A516SIH2_9NEIS</name>
<accession>A0A516SIH2</accession>
<dbReference type="Proteomes" id="UP000317550">
    <property type="component" value="Chromosome"/>
</dbReference>